<dbReference type="Gene3D" id="3.40.1190.20">
    <property type="match status" value="1"/>
</dbReference>
<dbReference type="PANTHER" id="PTHR20858:SF17">
    <property type="entry name" value="HYDROXYMETHYLPYRIMIDINE_PHOSPHOMETHYLPYRIMIDINE KINASE THI20-RELATED"/>
    <property type="match status" value="1"/>
</dbReference>
<dbReference type="GO" id="GO:0008902">
    <property type="term" value="F:hydroxymethylpyrimidine kinase activity"/>
    <property type="evidence" value="ECO:0007669"/>
    <property type="project" value="TreeGrafter"/>
</dbReference>
<organism evidence="2">
    <name type="scientific">mine drainage metagenome</name>
    <dbReference type="NCBI Taxonomy" id="410659"/>
    <lineage>
        <taxon>unclassified sequences</taxon>
        <taxon>metagenomes</taxon>
        <taxon>ecological metagenomes</taxon>
    </lineage>
</organism>
<name>T1BNY5_9ZZZZ</name>
<dbReference type="AlphaFoldDB" id="T1BNY5"/>
<comment type="caution">
    <text evidence="2">The sequence shown here is derived from an EMBL/GenBank/DDBJ whole genome shotgun (WGS) entry which is preliminary data.</text>
</comment>
<dbReference type="GO" id="GO:0009228">
    <property type="term" value="P:thiamine biosynthetic process"/>
    <property type="evidence" value="ECO:0007669"/>
    <property type="project" value="InterPro"/>
</dbReference>
<dbReference type="PANTHER" id="PTHR20858">
    <property type="entry name" value="PHOSPHOMETHYLPYRIMIDINE KINASE"/>
    <property type="match status" value="1"/>
</dbReference>
<accession>T1BNY5</accession>
<gene>
    <name evidence="2" type="ORF">B1B_04381</name>
</gene>
<dbReference type="CDD" id="cd01169">
    <property type="entry name" value="HMPP_kinase"/>
    <property type="match status" value="1"/>
</dbReference>
<dbReference type="InterPro" id="IPR029056">
    <property type="entry name" value="Ribokinase-like"/>
</dbReference>
<dbReference type="InterPro" id="IPR013749">
    <property type="entry name" value="PM/HMP-P_kinase-1"/>
</dbReference>
<dbReference type="GO" id="GO:0005829">
    <property type="term" value="C:cytosol"/>
    <property type="evidence" value="ECO:0007669"/>
    <property type="project" value="TreeGrafter"/>
</dbReference>
<dbReference type="EC" id="2.-.-.-" evidence="2"/>
<dbReference type="Pfam" id="PF08543">
    <property type="entry name" value="Phos_pyr_kin"/>
    <property type="match status" value="1"/>
</dbReference>
<keyword evidence="2" id="KW-0808">Transferase</keyword>
<sequence length="264" mass="27812">MSLEQAETALFIGGHDPSGGAGLTADIQTASALGVHPLTLITALTVQDTENVERIESVDPDWLEACFGKVVSDIHPACIKVGLWGSRSVGERLATLLGNMRPIPIVLDPIWKASGGFLLAQSGWADVVRDRLLPLTTLLTPNQTELLALAPSAATIDEAARALLAHGTGAILVTGGDQDPHCPYVTSLLYTQDGAIERWNDARLSDAFHGSGCTLAAACASYLARGYPLKMAVRAGLRWAHLALVKARPIGRGGRIPFRGGTPP</sequence>
<dbReference type="EMBL" id="AUZY01002748">
    <property type="protein sequence ID" value="EQD71547.1"/>
    <property type="molecule type" value="Genomic_DNA"/>
</dbReference>
<reference evidence="2" key="1">
    <citation type="submission" date="2013-08" db="EMBL/GenBank/DDBJ databases">
        <authorList>
            <person name="Mendez C."/>
            <person name="Richter M."/>
            <person name="Ferrer M."/>
            <person name="Sanchez J."/>
        </authorList>
    </citation>
    <scope>NUCLEOTIDE SEQUENCE</scope>
</reference>
<dbReference type="GO" id="GO:0008972">
    <property type="term" value="F:phosphomethylpyrimidine kinase activity"/>
    <property type="evidence" value="ECO:0007669"/>
    <property type="project" value="InterPro"/>
</dbReference>
<feature type="domain" description="Pyridoxamine kinase/Phosphomethylpyrimidine kinase" evidence="1">
    <location>
        <begin position="16"/>
        <end position="253"/>
    </location>
</feature>
<proteinExistence type="predicted"/>
<dbReference type="InterPro" id="IPR004399">
    <property type="entry name" value="HMP/HMP-P_kinase_dom"/>
</dbReference>
<keyword evidence="2" id="KW-0418">Kinase</keyword>
<evidence type="ECO:0000313" key="2">
    <source>
        <dbReference type="EMBL" id="EQD71547.1"/>
    </source>
</evidence>
<protein>
    <submittedName>
        <fullName evidence="2">Phosphomethylpyrimidine kinase</fullName>
        <ecNumber evidence="2">2.-.-.-</ecNumber>
    </submittedName>
</protein>
<reference evidence="2" key="2">
    <citation type="journal article" date="2014" name="ISME J.">
        <title>Microbial stratification in low pH oxic and suboxic macroscopic growths along an acid mine drainage.</title>
        <authorList>
            <person name="Mendez-Garcia C."/>
            <person name="Mesa V."/>
            <person name="Sprenger R.R."/>
            <person name="Richter M."/>
            <person name="Diez M.S."/>
            <person name="Solano J."/>
            <person name="Bargiela R."/>
            <person name="Golyshina O.V."/>
            <person name="Manteca A."/>
            <person name="Ramos J.L."/>
            <person name="Gallego J.R."/>
            <person name="Llorente I."/>
            <person name="Martins Dos Santos V.A."/>
            <person name="Jensen O.N."/>
            <person name="Pelaez A.I."/>
            <person name="Sanchez J."/>
            <person name="Ferrer M."/>
        </authorList>
    </citation>
    <scope>NUCLEOTIDE SEQUENCE</scope>
</reference>
<evidence type="ECO:0000259" key="1">
    <source>
        <dbReference type="Pfam" id="PF08543"/>
    </source>
</evidence>
<dbReference type="SUPFAM" id="SSF53613">
    <property type="entry name" value="Ribokinase-like"/>
    <property type="match status" value="1"/>
</dbReference>